<comment type="caution">
    <text evidence="2">The sequence shown here is derived from an EMBL/GenBank/DDBJ whole genome shotgun (WGS) entry which is preliminary data.</text>
</comment>
<dbReference type="OrthoDB" id="10425468at2759"/>
<keyword evidence="1" id="KW-0175">Coiled coil</keyword>
<name>A0A8B6FU34_MYTGA</name>
<dbReference type="Proteomes" id="UP000596742">
    <property type="component" value="Unassembled WGS sequence"/>
</dbReference>
<protein>
    <submittedName>
        <fullName evidence="2">Uncharacterized protein</fullName>
    </submittedName>
</protein>
<evidence type="ECO:0000256" key="1">
    <source>
        <dbReference type="SAM" id="Coils"/>
    </source>
</evidence>
<dbReference type="AlphaFoldDB" id="A0A8B6FU34"/>
<keyword evidence="3" id="KW-1185">Reference proteome</keyword>
<evidence type="ECO:0000313" key="3">
    <source>
        <dbReference type="Proteomes" id="UP000596742"/>
    </source>
</evidence>
<proteinExistence type="predicted"/>
<accession>A0A8B6FU34</accession>
<reference evidence="2" key="1">
    <citation type="submission" date="2018-11" db="EMBL/GenBank/DDBJ databases">
        <authorList>
            <person name="Alioto T."/>
            <person name="Alioto T."/>
        </authorList>
    </citation>
    <scope>NUCLEOTIDE SEQUENCE</scope>
</reference>
<feature type="coiled-coil region" evidence="1">
    <location>
        <begin position="64"/>
        <end position="91"/>
    </location>
</feature>
<dbReference type="EMBL" id="UYJE01007424">
    <property type="protein sequence ID" value="VDI54702.1"/>
    <property type="molecule type" value="Genomic_DNA"/>
</dbReference>
<organism evidence="2 3">
    <name type="scientific">Mytilus galloprovincialis</name>
    <name type="common">Mediterranean mussel</name>
    <dbReference type="NCBI Taxonomy" id="29158"/>
    <lineage>
        <taxon>Eukaryota</taxon>
        <taxon>Metazoa</taxon>
        <taxon>Spiralia</taxon>
        <taxon>Lophotrochozoa</taxon>
        <taxon>Mollusca</taxon>
        <taxon>Bivalvia</taxon>
        <taxon>Autobranchia</taxon>
        <taxon>Pteriomorphia</taxon>
        <taxon>Mytilida</taxon>
        <taxon>Mytiloidea</taxon>
        <taxon>Mytilidae</taxon>
        <taxon>Mytilinae</taxon>
        <taxon>Mytilus</taxon>
    </lineage>
</organism>
<sequence length="234" mass="26500">MEETDCTGPNCEQIISMPLLDKMEATLKADLDVRKLINFLKRFISREVKTEIADTMPDAILKIMNESLLKVKRLESRLDELIAKQKIKEDMAPTTSSAPTHIICLDTREDCQVLNKESNICENNDDDRRNACRMTCGYEAMGHTFYLSFSPNINKAQLIFTSIRSGVCKLTALGLSTNAQINLEHSASIHSLNEVANKEYKLECNVLTKLYVIERRPIYGVDGYIVIDICQDNT</sequence>
<evidence type="ECO:0000313" key="2">
    <source>
        <dbReference type="EMBL" id="VDI54702.1"/>
    </source>
</evidence>
<gene>
    <name evidence="2" type="ORF">MGAL_10B060445</name>
</gene>